<dbReference type="Proteomes" id="UP000011715">
    <property type="component" value="Unassembled WGS sequence"/>
</dbReference>
<feature type="region of interest" description="Disordered" evidence="1">
    <location>
        <begin position="29"/>
        <end position="49"/>
    </location>
</feature>
<gene>
    <name evidence="2" type="ORF">MAPG_05896</name>
</gene>
<dbReference type="VEuPathDB" id="FungiDB:MAPG_05896"/>
<dbReference type="AlphaFoldDB" id="A0A0C4E0L6"/>
<reference evidence="3" key="4">
    <citation type="journal article" date="2015" name="G3 (Bethesda)">
        <title>Genome sequences of three phytopathogenic species of the Magnaporthaceae family of fungi.</title>
        <authorList>
            <person name="Okagaki L.H."/>
            <person name="Nunes C.C."/>
            <person name="Sailsbery J."/>
            <person name="Clay B."/>
            <person name="Brown D."/>
            <person name="John T."/>
            <person name="Oh Y."/>
            <person name="Young N."/>
            <person name="Fitzgerald M."/>
            <person name="Haas B.J."/>
            <person name="Zeng Q."/>
            <person name="Young S."/>
            <person name="Adiconis X."/>
            <person name="Fan L."/>
            <person name="Levin J.Z."/>
            <person name="Mitchell T.K."/>
            <person name="Okubara P.A."/>
            <person name="Farman M.L."/>
            <person name="Kohn L.M."/>
            <person name="Birren B."/>
            <person name="Ma L.-J."/>
            <person name="Dean R.A."/>
        </authorList>
    </citation>
    <scope>NUCLEOTIDE SEQUENCE</scope>
    <source>
        <strain evidence="3">ATCC 64411 / 73-15</strain>
    </source>
</reference>
<reference evidence="2" key="3">
    <citation type="submission" date="2011-03" db="EMBL/GenBank/DDBJ databases">
        <title>Annotation of Magnaporthe poae ATCC 64411.</title>
        <authorList>
            <person name="Ma L.-J."/>
            <person name="Dead R."/>
            <person name="Young S.K."/>
            <person name="Zeng Q."/>
            <person name="Gargeya S."/>
            <person name="Fitzgerald M."/>
            <person name="Haas B."/>
            <person name="Abouelleil A."/>
            <person name="Alvarado L."/>
            <person name="Arachchi H.M."/>
            <person name="Berlin A."/>
            <person name="Brown A."/>
            <person name="Chapman S.B."/>
            <person name="Chen Z."/>
            <person name="Dunbar C."/>
            <person name="Freedman E."/>
            <person name="Gearin G."/>
            <person name="Gellesch M."/>
            <person name="Goldberg J."/>
            <person name="Griggs A."/>
            <person name="Gujja S."/>
            <person name="Heiman D."/>
            <person name="Howarth C."/>
            <person name="Larson L."/>
            <person name="Lui A."/>
            <person name="MacDonald P.J.P."/>
            <person name="Mehta T."/>
            <person name="Montmayeur A."/>
            <person name="Murphy C."/>
            <person name="Neiman D."/>
            <person name="Pearson M."/>
            <person name="Priest M."/>
            <person name="Roberts A."/>
            <person name="Saif S."/>
            <person name="Shea T."/>
            <person name="Shenoy N."/>
            <person name="Sisk P."/>
            <person name="Stolte C."/>
            <person name="Sykes S."/>
            <person name="Yandava C."/>
            <person name="Wortman J."/>
            <person name="Nusbaum C."/>
            <person name="Birren B."/>
        </authorList>
    </citation>
    <scope>NUCLEOTIDE SEQUENCE</scope>
    <source>
        <strain evidence="2">ATCC 64411</strain>
    </source>
</reference>
<reference evidence="3" key="5">
    <citation type="submission" date="2015-06" db="UniProtKB">
        <authorList>
            <consortium name="EnsemblFungi"/>
        </authorList>
    </citation>
    <scope>IDENTIFICATION</scope>
    <source>
        <strain evidence="3">ATCC 64411</strain>
    </source>
</reference>
<reference evidence="2" key="1">
    <citation type="submission" date="2010-05" db="EMBL/GenBank/DDBJ databases">
        <title>The Genome Sequence of Magnaporthe poae strain ATCC 64411.</title>
        <authorList>
            <consortium name="The Broad Institute Genome Sequencing Platform"/>
            <consortium name="Broad Institute Genome Sequencing Center for Infectious Disease"/>
            <person name="Ma L.-J."/>
            <person name="Dead R."/>
            <person name="Young S."/>
            <person name="Zeng Q."/>
            <person name="Koehrsen M."/>
            <person name="Alvarado L."/>
            <person name="Berlin A."/>
            <person name="Chapman S.B."/>
            <person name="Chen Z."/>
            <person name="Freedman E."/>
            <person name="Gellesch M."/>
            <person name="Goldberg J."/>
            <person name="Griggs A."/>
            <person name="Gujja S."/>
            <person name="Heilman E.R."/>
            <person name="Heiman D."/>
            <person name="Hepburn T."/>
            <person name="Howarth C."/>
            <person name="Jen D."/>
            <person name="Larson L."/>
            <person name="Mehta T."/>
            <person name="Neiman D."/>
            <person name="Pearson M."/>
            <person name="Roberts A."/>
            <person name="Saif S."/>
            <person name="Shea T."/>
            <person name="Shenoy N."/>
            <person name="Sisk P."/>
            <person name="Stolte C."/>
            <person name="Sykes S."/>
            <person name="Walk T."/>
            <person name="White J."/>
            <person name="Yandava C."/>
            <person name="Haas B."/>
            <person name="Nusbaum C."/>
            <person name="Birren B."/>
        </authorList>
    </citation>
    <scope>NUCLEOTIDE SEQUENCE</scope>
    <source>
        <strain evidence="2">ATCC 64411</strain>
    </source>
</reference>
<dbReference type="EMBL" id="ADBL01001407">
    <property type="status" value="NOT_ANNOTATED_CDS"/>
    <property type="molecule type" value="Genomic_DNA"/>
</dbReference>
<evidence type="ECO:0000313" key="4">
    <source>
        <dbReference type="Proteomes" id="UP000011715"/>
    </source>
</evidence>
<organism evidence="3 4">
    <name type="scientific">Magnaporthiopsis poae (strain ATCC 64411 / 73-15)</name>
    <name type="common">Kentucky bluegrass fungus</name>
    <name type="synonym">Magnaporthe poae</name>
    <dbReference type="NCBI Taxonomy" id="644358"/>
    <lineage>
        <taxon>Eukaryota</taxon>
        <taxon>Fungi</taxon>
        <taxon>Dikarya</taxon>
        <taxon>Ascomycota</taxon>
        <taxon>Pezizomycotina</taxon>
        <taxon>Sordariomycetes</taxon>
        <taxon>Sordariomycetidae</taxon>
        <taxon>Magnaporthales</taxon>
        <taxon>Magnaporthaceae</taxon>
        <taxon>Magnaporthiopsis</taxon>
    </lineage>
</organism>
<accession>A0A0C4E0L6</accession>
<sequence>MPCTSNAAQPELSAKHAEALRSLIQSHVSTRPRALGGSDAAGGRGQGRRREFNKQALAALVAARELPGVMPEAVAGSILTPDQIDEIFAFFRERIMAYTGSWLILSHDCGVIFVDSNTALDDDLQWELDAFAHLYARLAGVLEPFVEFRTGVRYG</sequence>
<protein>
    <submittedName>
        <fullName evidence="2 3">Uncharacterized protein</fullName>
    </submittedName>
</protein>
<dbReference type="EMBL" id="GL876970">
    <property type="protein sequence ID" value="KLU86889.1"/>
    <property type="molecule type" value="Genomic_DNA"/>
</dbReference>
<evidence type="ECO:0000313" key="3">
    <source>
        <dbReference type="EnsemblFungi" id="MAPG_05896T0"/>
    </source>
</evidence>
<dbReference type="eggNOG" id="ENOG502RNE3">
    <property type="taxonomic scope" value="Eukaryota"/>
</dbReference>
<reference evidence="4" key="2">
    <citation type="submission" date="2010-05" db="EMBL/GenBank/DDBJ databases">
        <title>The genome sequence of Magnaporthe poae strain ATCC 64411.</title>
        <authorList>
            <person name="Ma L.-J."/>
            <person name="Dead R."/>
            <person name="Young S."/>
            <person name="Zeng Q."/>
            <person name="Koehrsen M."/>
            <person name="Alvarado L."/>
            <person name="Berlin A."/>
            <person name="Chapman S.B."/>
            <person name="Chen Z."/>
            <person name="Freedman E."/>
            <person name="Gellesch M."/>
            <person name="Goldberg J."/>
            <person name="Griggs A."/>
            <person name="Gujja S."/>
            <person name="Heilman E.R."/>
            <person name="Heiman D."/>
            <person name="Hepburn T."/>
            <person name="Howarth C."/>
            <person name="Jen D."/>
            <person name="Larson L."/>
            <person name="Mehta T."/>
            <person name="Neiman D."/>
            <person name="Pearson M."/>
            <person name="Roberts A."/>
            <person name="Saif S."/>
            <person name="Shea T."/>
            <person name="Shenoy N."/>
            <person name="Sisk P."/>
            <person name="Stolte C."/>
            <person name="Sykes S."/>
            <person name="Walk T."/>
            <person name="White J."/>
            <person name="Yandava C."/>
            <person name="Haas B."/>
            <person name="Nusbaum C."/>
            <person name="Birren B."/>
        </authorList>
    </citation>
    <scope>NUCLEOTIDE SEQUENCE [LARGE SCALE GENOMIC DNA]</scope>
    <source>
        <strain evidence="4">ATCC 64411 / 73-15</strain>
    </source>
</reference>
<dbReference type="EnsemblFungi" id="MAPG_05896T0">
    <property type="protein sequence ID" value="MAPG_05896T0"/>
    <property type="gene ID" value="MAPG_05896"/>
</dbReference>
<evidence type="ECO:0000256" key="1">
    <source>
        <dbReference type="SAM" id="MobiDB-lite"/>
    </source>
</evidence>
<proteinExistence type="predicted"/>
<name>A0A0C4E0L6_MAGP6</name>
<keyword evidence="4" id="KW-1185">Reference proteome</keyword>
<evidence type="ECO:0000313" key="2">
    <source>
        <dbReference type="EMBL" id="KLU86889.1"/>
    </source>
</evidence>